<feature type="domain" description="NodB homology" evidence="1">
    <location>
        <begin position="70"/>
        <end position="287"/>
    </location>
</feature>
<dbReference type="EMBL" id="QVXO01000005">
    <property type="protein sequence ID" value="RPJ92974.1"/>
    <property type="molecule type" value="Genomic_DNA"/>
</dbReference>
<dbReference type="Proteomes" id="UP000285324">
    <property type="component" value="Unassembled WGS sequence"/>
</dbReference>
<dbReference type="Pfam" id="PF01522">
    <property type="entry name" value="Polysacc_deac_1"/>
    <property type="match status" value="1"/>
</dbReference>
<protein>
    <submittedName>
        <fullName evidence="2">Allantoinase PuuE</fullName>
    </submittedName>
</protein>
<dbReference type="PROSITE" id="PS51677">
    <property type="entry name" value="NODB"/>
    <property type="match status" value="1"/>
</dbReference>
<dbReference type="SUPFAM" id="SSF88713">
    <property type="entry name" value="Glycoside hydrolase/deacetylase"/>
    <property type="match status" value="1"/>
</dbReference>
<gene>
    <name evidence="2" type="ORF">DY367_05620</name>
</gene>
<comment type="caution">
    <text evidence="2">The sequence shown here is derived from an EMBL/GenBank/DDBJ whole genome shotgun (WGS) entry which is preliminary data.</text>
</comment>
<sequence>MTTDHPHLRRDFVGYGANPPDPRWPGGARLALNLCINYEEGGEPSVPDGDAESETGLTEGGAGGFAGRDLAAESMFEYGSRIGFWRVHRLLQERGMAATILGCGLALERNPEVCEAIKAAGYDVCAHGWRWERHQNLTLEEERERIRRTVESITRTVGSRPLGWYCRYGPSLNTRALLAEEGGFLYDSDTYNDELPYWTEVGGKPHLLVPYGLANNDAKFIRGGMATGQDLFEYLRDAFDMLYEEGATAPKMMSVGLHLRLVGQPGRAAGLARFLDHVAAHGDVWVCRRADIARHWHAHHPAAQGAAR</sequence>
<evidence type="ECO:0000313" key="2">
    <source>
        <dbReference type="EMBL" id="RPJ92974.1"/>
    </source>
</evidence>
<proteinExistence type="predicted"/>
<dbReference type="GO" id="GO:0016810">
    <property type="term" value="F:hydrolase activity, acting on carbon-nitrogen (but not peptide) bonds"/>
    <property type="evidence" value="ECO:0007669"/>
    <property type="project" value="InterPro"/>
</dbReference>
<organism evidence="2 3">
    <name type="scientific">Alcaligenes xylosoxydans xylosoxydans</name>
    <name type="common">Achromobacter xylosoxidans</name>
    <dbReference type="NCBI Taxonomy" id="85698"/>
    <lineage>
        <taxon>Bacteria</taxon>
        <taxon>Pseudomonadati</taxon>
        <taxon>Pseudomonadota</taxon>
        <taxon>Betaproteobacteria</taxon>
        <taxon>Burkholderiales</taxon>
        <taxon>Alcaligenaceae</taxon>
        <taxon>Achromobacter</taxon>
    </lineage>
</organism>
<dbReference type="AlphaFoldDB" id="A0A424WI63"/>
<evidence type="ECO:0000313" key="3">
    <source>
        <dbReference type="Proteomes" id="UP000285324"/>
    </source>
</evidence>
<name>A0A424WI63_ALCXX</name>
<dbReference type="PANTHER" id="PTHR43123:SF4">
    <property type="entry name" value="POLYSACCHARIDE DEACETYLASE"/>
    <property type="match status" value="1"/>
</dbReference>
<dbReference type="GO" id="GO:0005975">
    <property type="term" value="P:carbohydrate metabolic process"/>
    <property type="evidence" value="ECO:0007669"/>
    <property type="project" value="InterPro"/>
</dbReference>
<reference evidence="2 3" key="1">
    <citation type="submission" date="2018-08" db="EMBL/GenBank/DDBJ databases">
        <title>Achromobacter xylosoxidans Genome sequencing and assembly.</title>
        <authorList>
            <person name="Wang R."/>
            <person name="Rensing C."/>
            <person name="Li Y."/>
        </authorList>
    </citation>
    <scope>NUCLEOTIDE SEQUENCE [LARGE SCALE GENOMIC DNA]</scope>
    <source>
        <strain evidence="2 3">GD003A</strain>
    </source>
</reference>
<dbReference type="OrthoDB" id="9787041at2"/>
<dbReference type="Gene3D" id="3.20.20.370">
    <property type="entry name" value="Glycoside hydrolase/deacetylase"/>
    <property type="match status" value="1"/>
</dbReference>
<evidence type="ECO:0000259" key="1">
    <source>
        <dbReference type="PROSITE" id="PS51677"/>
    </source>
</evidence>
<dbReference type="CDD" id="cd10977">
    <property type="entry name" value="CE4_PuuE_SpCDA1"/>
    <property type="match status" value="1"/>
</dbReference>
<dbReference type="InterPro" id="IPR011330">
    <property type="entry name" value="Glyco_hydro/deAcase_b/a-brl"/>
</dbReference>
<dbReference type="RefSeq" id="WP_118931896.1">
    <property type="nucleotide sequence ID" value="NZ_CP061008.1"/>
</dbReference>
<accession>A0A424WI63</accession>
<dbReference type="InterPro" id="IPR017625">
    <property type="entry name" value="PuuE"/>
</dbReference>
<dbReference type="InterPro" id="IPR002509">
    <property type="entry name" value="NODB_dom"/>
</dbReference>
<dbReference type="PANTHER" id="PTHR43123">
    <property type="entry name" value="POLYSACCHARIDE DEACETYLASE-RELATED"/>
    <property type="match status" value="1"/>
</dbReference>